<evidence type="ECO:0000256" key="1">
    <source>
        <dbReference type="ARBA" id="ARBA00007430"/>
    </source>
</evidence>
<dbReference type="Gene3D" id="3.40.50.720">
    <property type="entry name" value="NAD(P)-binding Rossmann-like Domain"/>
    <property type="match status" value="2"/>
</dbReference>
<dbReference type="Pfam" id="PF13727">
    <property type="entry name" value="CoA_binding_3"/>
    <property type="match status" value="1"/>
</dbReference>
<evidence type="ECO:0000259" key="3">
    <source>
        <dbReference type="Pfam" id="PF02719"/>
    </source>
</evidence>
<evidence type="ECO:0000256" key="2">
    <source>
        <dbReference type="SAM" id="Phobius"/>
    </source>
</evidence>
<dbReference type="InterPro" id="IPR051203">
    <property type="entry name" value="Polysaccharide_Synthase-Rel"/>
</dbReference>
<reference evidence="4 5" key="1">
    <citation type="submission" date="2019-07" db="EMBL/GenBank/DDBJ databases">
        <title>Genomic Encyclopedia of Type Strains, Phase I: the one thousand microbial genomes (KMG-I) project.</title>
        <authorList>
            <person name="Kyrpides N."/>
        </authorList>
    </citation>
    <scope>NUCLEOTIDE SEQUENCE [LARGE SCALE GENOMIC DNA]</scope>
    <source>
        <strain evidence="4 5">DSM 13558</strain>
    </source>
</reference>
<dbReference type="AlphaFoldDB" id="A0A562J859"/>
<dbReference type="PANTHER" id="PTHR43318:SF1">
    <property type="entry name" value="POLYSACCHARIDE BIOSYNTHESIS PROTEIN EPSC-RELATED"/>
    <property type="match status" value="1"/>
</dbReference>
<dbReference type="SUPFAM" id="SSF51735">
    <property type="entry name" value="NAD(P)-binding Rossmann-fold domains"/>
    <property type="match status" value="1"/>
</dbReference>
<feature type="domain" description="Polysaccharide biosynthesis protein CapD-like" evidence="3">
    <location>
        <begin position="293"/>
        <end position="577"/>
    </location>
</feature>
<dbReference type="InterPro" id="IPR036291">
    <property type="entry name" value="NAD(P)-bd_dom_sf"/>
</dbReference>
<evidence type="ECO:0000313" key="5">
    <source>
        <dbReference type="Proteomes" id="UP000315343"/>
    </source>
</evidence>
<organism evidence="4 5">
    <name type="scientific">Sedimentibacter saalensis</name>
    <dbReference type="NCBI Taxonomy" id="130788"/>
    <lineage>
        <taxon>Bacteria</taxon>
        <taxon>Bacillati</taxon>
        <taxon>Bacillota</taxon>
        <taxon>Tissierellia</taxon>
        <taxon>Sedimentibacter</taxon>
    </lineage>
</organism>
<comment type="caution">
    <text evidence="4">The sequence shown here is derived from an EMBL/GenBank/DDBJ whole genome shotgun (WGS) entry which is preliminary data.</text>
</comment>
<dbReference type="OrthoDB" id="9803111at2"/>
<feature type="transmembrane region" description="Helical" evidence="2">
    <location>
        <begin position="52"/>
        <end position="69"/>
    </location>
</feature>
<comment type="similarity">
    <text evidence="1">Belongs to the polysaccharide synthase family.</text>
</comment>
<keyword evidence="2" id="KW-0472">Membrane</keyword>
<feature type="transmembrane region" description="Helical" evidence="2">
    <location>
        <begin position="20"/>
        <end position="40"/>
    </location>
</feature>
<dbReference type="Proteomes" id="UP000315343">
    <property type="component" value="Unassembled WGS sequence"/>
</dbReference>
<dbReference type="PANTHER" id="PTHR43318">
    <property type="entry name" value="UDP-N-ACETYLGLUCOSAMINE 4,6-DEHYDRATASE"/>
    <property type="match status" value="1"/>
</dbReference>
<keyword evidence="5" id="KW-1185">Reference proteome</keyword>
<keyword evidence="2" id="KW-0812">Transmembrane</keyword>
<gene>
    <name evidence="4" type="ORF">LY60_02346</name>
</gene>
<dbReference type="RefSeq" id="WP_145083676.1">
    <property type="nucleotide sequence ID" value="NZ_VLKH01000006.1"/>
</dbReference>
<feature type="transmembrane region" description="Helical" evidence="2">
    <location>
        <begin position="108"/>
        <end position="129"/>
    </location>
</feature>
<protein>
    <submittedName>
        <fullName evidence="4">FlaA1/EpsC-like NDP-sugar epimerase</fullName>
    </submittedName>
</protein>
<keyword evidence="2" id="KW-1133">Transmembrane helix</keyword>
<dbReference type="CDD" id="cd05237">
    <property type="entry name" value="UDP_invert_4-6DH_SDR_e"/>
    <property type="match status" value="1"/>
</dbReference>
<feature type="transmembrane region" description="Helical" evidence="2">
    <location>
        <begin position="81"/>
        <end position="102"/>
    </location>
</feature>
<dbReference type="SUPFAM" id="SSF53335">
    <property type="entry name" value="S-adenosyl-L-methionine-dependent methyltransferases"/>
    <property type="match status" value="1"/>
</dbReference>
<dbReference type="InterPro" id="IPR029063">
    <property type="entry name" value="SAM-dependent_MTases_sf"/>
</dbReference>
<name>A0A562J859_9FIRM</name>
<proteinExistence type="inferred from homology"/>
<dbReference type="InterPro" id="IPR003869">
    <property type="entry name" value="Polysac_CapD-like"/>
</dbReference>
<accession>A0A562J859</accession>
<evidence type="ECO:0000313" key="4">
    <source>
        <dbReference type="EMBL" id="TWH79368.1"/>
    </source>
</evidence>
<sequence>MTIYLSAYSLLNKYRRYIPLLIDTCIAMLSYVTPYAISGINPIKIEIIRNTILIYTIIYIGTFIALKTYRNMWRYTGIVDLYHCICASLLANALFYSVTRFLDIKIYYYVYPFATTLSSMLSITARVVFRSILIIGKNKSVSEGDKETNVMIVGAGQATYIMLGEIKANNHNHYNVKCIVDDDISKIGRRIYFAPVVGNTNTIKEMAKKYDIEKIIISIPSIDKENKKRILNLCAETQCKLKILPEIYSLIDNRGQKDLLSKLRDVQVEDLLGREPIVLDCQMTKEYIENKVVLVTGGGGSIGSELCRQIASYSPKNLIVLDIYENNAYSIQQELVRNYGNDLNMEVQIASVRDKNKLEQIFSTRNIDIVFHAAAHKHVPLMEHNPEEAIKNNIMGTYNTACMADKYKTDKFVLISTDKAVNPTNVMGATKRICEMIIQVFNQRSKTDFVAVRFGNVLGSNGSVIPLFMDQIRTGGPVTVTHEEITRYFMTIPEAVQLVLRAAKIATGGEIFVLDMGEPVKIKDLAYNLIRLAGLVPDKDIKVTYTGLRPGEKLYEELLITEKSGQTKTEIDKIFIEKPTYVNEVHLLDAISNLHKAALNLETETELKLIENLVPTYKRTPNNNNKSKTEYEKPTLNKNEDNLVFRVETA</sequence>
<dbReference type="EMBL" id="VLKH01000006">
    <property type="protein sequence ID" value="TWH79368.1"/>
    <property type="molecule type" value="Genomic_DNA"/>
</dbReference>
<dbReference type="Pfam" id="PF02719">
    <property type="entry name" value="Polysacc_synt_2"/>
    <property type="match status" value="1"/>
</dbReference>